<proteinExistence type="inferred from homology"/>
<evidence type="ECO:0000256" key="7">
    <source>
        <dbReference type="SAM" id="Phobius"/>
    </source>
</evidence>
<reference evidence="9 10" key="1">
    <citation type="journal article" date="2016" name="Proc. Natl. Acad. Sci. U.S.A.">
        <title>Comparative genomics of biotechnologically important yeasts.</title>
        <authorList>
            <person name="Riley R."/>
            <person name="Haridas S."/>
            <person name="Wolfe K.H."/>
            <person name="Lopes M.R."/>
            <person name="Hittinger C.T."/>
            <person name="Goeker M."/>
            <person name="Salamov A.A."/>
            <person name="Wisecaver J.H."/>
            <person name="Long T.M."/>
            <person name="Calvey C.H."/>
            <person name="Aerts A.L."/>
            <person name="Barry K.W."/>
            <person name="Choi C."/>
            <person name="Clum A."/>
            <person name="Coughlan A.Y."/>
            <person name="Deshpande S."/>
            <person name="Douglass A.P."/>
            <person name="Hanson S.J."/>
            <person name="Klenk H.-P."/>
            <person name="LaButti K.M."/>
            <person name="Lapidus A."/>
            <person name="Lindquist E.A."/>
            <person name="Lipzen A.M."/>
            <person name="Meier-Kolthoff J.P."/>
            <person name="Ohm R.A."/>
            <person name="Otillar R.P."/>
            <person name="Pangilinan J.L."/>
            <person name="Peng Y."/>
            <person name="Rokas A."/>
            <person name="Rosa C.A."/>
            <person name="Scheuner C."/>
            <person name="Sibirny A.A."/>
            <person name="Slot J.C."/>
            <person name="Stielow J.B."/>
            <person name="Sun H."/>
            <person name="Kurtzman C.P."/>
            <person name="Blackwell M."/>
            <person name="Grigoriev I.V."/>
            <person name="Jeffries T.W."/>
        </authorList>
    </citation>
    <scope>NUCLEOTIDE SEQUENCE [LARGE SCALE GENOMIC DNA]</scope>
    <source>
        <strain evidence="10">ATCC 58044 / CBS 1984 / NCYC 433 / NRRL Y-366-8</strain>
    </source>
</reference>
<dbReference type="PANTHER" id="PTHR43791:SF36">
    <property type="entry name" value="TRANSPORTER, PUTATIVE (AFU_ORTHOLOGUE AFUA_6G08340)-RELATED"/>
    <property type="match status" value="1"/>
</dbReference>
<keyword evidence="10" id="KW-1185">Reference proteome</keyword>
<feature type="transmembrane region" description="Helical" evidence="7">
    <location>
        <begin position="464"/>
        <end position="482"/>
    </location>
</feature>
<dbReference type="PROSITE" id="PS50850">
    <property type="entry name" value="MFS"/>
    <property type="match status" value="1"/>
</dbReference>
<evidence type="ECO:0000256" key="1">
    <source>
        <dbReference type="ARBA" id="ARBA00004141"/>
    </source>
</evidence>
<dbReference type="InterPro" id="IPR036259">
    <property type="entry name" value="MFS_trans_sf"/>
</dbReference>
<keyword evidence="4 7" id="KW-1133">Transmembrane helix</keyword>
<dbReference type="STRING" id="683960.A0A1E3P565"/>
<evidence type="ECO:0000313" key="10">
    <source>
        <dbReference type="Proteomes" id="UP000094112"/>
    </source>
</evidence>
<evidence type="ECO:0000256" key="2">
    <source>
        <dbReference type="ARBA" id="ARBA00022448"/>
    </source>
</evidence>
<sequence>MTDKPTSVLQNEVTSATIEESYEEPKKSKLLDAFRAIFIWYPSNYDTEEKKLLFKLDISILVYACTSYFAKTLDTKNVTNAYVSGMKEDLLMNGNELNWLVIVHQMGYVLGQIPELLLLSRPRFSKWVLPSLEIVYGALTLLQSTVKTTNHLYAIRFFVGLAEAPTYAGVMYVLGKFYSSKSFRGNPPELYVRTATFFFGLNGGNLVSGHLQAAAHKHLSGVHGHTGWQWLFLIDGIITLGLSVVGFFLWTGIPEAGKPILLTDKEYDLVFKRLKRFDINEAKPLTVDTFKRALSDWKWYLFCLNYTIMVIVWYPIGYFSLWLKAKGNYSVSQINRYPTGCDAIGLVVSFIGTTVAGVYPPWIIYTIGALGPFVGSIILSVYHVPDPAIFAAFYISYLINITSPILYSQVNLILRKDSELKALVFGSMMTFAQFVYVWLAFALYPTTAKNPARAAPQWNIGWPVTAALSALMIVTFVLIILLHKREVRNGTAFKNPDNSDTSSEIDADATQSITSKNATKDVVKLIT</sequence>
<feature type="transmembrane region" description="Helical" evidence="7">
    <location>
        <begin position="299"/>
        <end position="316"/>
    </location>
</feature>
<protein>
    <recommendedName>
        <fullName evidence="8">Major facilitator superfamily (MFS) profile domain-containing protein</fullName>
    </recommendedName>
</protein>
<dbReference type="PANTHER" id="PTHR43791">
    <property type="entry name" value="PERMEASE-RELATED"/>
    <property type="match status" value="1"/>
</dbReference>
<evidence type="ECO:0000256" key="4">
    <source>
        <dbReference type="ARBA" id="ARBA00022989"/>
    </source>
</evidence>
<dbReference type="SUPFAM" id="SSF103473">
    <property type="entry name" value="MFS general substrate transporter"/>
    <property type="match status" value="1"/>
</dbReference>
<dbReference type="Proteomes" id="UP000094112">
    <property type="component" value="Unassembled WGS sequence"/>
</dbReference>
<dbReference type="GeneID" id="30202062"/>
<organism evidence="9 10">
    <name type="scientific">Wickerhamomyces anomalus (strain ATCC 58044 / CBS 1984 / NCYC 433 / NRRL Y-366-8)</name>
    <name type="common">Yeast</name>
    <name type="synonym">Hansenula anomala</name>
    <dbReference type="NCBI Taxonomy" id="683960"/>
    <lineage>
        <taxon>Eukaryota</taxon>
        <taxon>Fungi</taxon>
        <taxon>Dikarya</taxon>
        <taxon>Ascomycota</taxon>
        <taxon>Saccharomycotina</taxon>
        <taxon>Saccharomycetes</taxon>
        <taxon>Phaffomycetales</taxon>
        <taxon>Wickerhamomycetaceae</taxon>
        <taxon>Wickerhamomyces</taxon>
    </lineage>
</organism>
<dbReference type="RefSeq" id="XP_019039591.1">
    <property type="nucleotide sequence ID" value="XM_019184816.1"/>
</dbReference>
<comment type="similarity">
    <text evidence="6">Belongs to the major facilitator superfamily. Allantoate permease family.</text>
</comment>
<dbReference type="FunFam" id="1.20.1250.20:FF:000065">
    <property type="entry name" value="Putative MFS pantothenate transporter"/>
    <property type="match status" value="1"/>
</dbReference>
<feature type="transmembrane region" description="Helical" evidence="7">
    <location>
        <begin position="336"/>
        <end position="355"/>
    </location>
</feature>
<feature type="transmembrane region" description="Helical" evidence="7">
    <location>
        <begin position="190"/>
        <end position="208"/>
    </location>
</feature>
<feature type="domain" description="Major facilitator superfamily (MFS) profile" evidence="8">
    <location>
        <begin position="60"/>
        <end position="487"/>
    </location>
</feature>
<keyword evidence="5 7" id="KW-0472">Membrane</keyword>
<evidence type="ECO:0000256" key="6">
    <source>
        <dbReference type="ARBA" id="ARBA00037968"/>
    </source>
</evidence>
<dbReference type="InterPro" id="IPR011701">
    <property type="entry name" value="MFS"/>
</dbReference>
<keyword evidence="2" id="KW-0813">Transport</keyword>
<evidence type="ECO:0000259" key="8">
    <source>
        <dbReference type="PROSITE" id="PS50850"/>
    </source>
</evidence>
<keyword evidence="3 7" id="KW-0812">Transmembrane</keyword>
<dbReference type="GO" id="GO:0022857">
    <property type="term" value="F:transmembrane transporter activity"/>
    <property type="evidence" value="ECO:0007669"/>
    <property type="project" value="InterPro"/>
</dbReference>
<evidence type="ECO:0000313" key="9">
    <source>
        <dbReference type="EMBL" id="ODQ60384.1"/>
    </source>
</evidence>
<feature type="transmembrane region" description="Helical" evidence="7">
    <location>
        <begin position="152"/>
        <end position="178"/>
    </location>
</feature>
<dbReference type="EMBL" id="KV454210">
    <property type="protein sequence ID" value="ODQ60384.1"/>
    <property type="molecule type" value="Genomic_DNA"/>
</dbReference>
<evidence type="ECO:0000256" key="3">
    <source>
        <dbReference type="ARBA" id="ARBA00022692"/>
    </source>
</evidence>
<dbReference type="Gene3D" id="1.20.1250.20">
    <property type="entry name" value="MFS general substrate transporter like domains"/>
    <property type="match status" value="1"/>
</dbReference>
<feature type="transmembrane region" description="Helical" evidence="7">
    <location>
        <begin position="388"/>
        <end position="410"/>
    </location>
</feature>
<dbReference type="GO" id="GO:0016020">
    <property type="term" value="C:membrane"/>
    <property type="evidence" value="ECO:0007669"/>
    <property type="project" value="UniProtKB-SubCell"/>
</dbReference>
<dbReference type="AlphaFoldDB" id="A0A1E3P565"/>
<name>A0A1E3P565_WICAA</name>
<accession>A0A1E3P565</accession>
<feature type="transmembrane region" description="Helical" evidence="7">
    <location>
        <begin position="228"/>
        <end position="250"/>
    </location>
</feature>
<dbReference type="InterPro" id="IPR020846">
    <property type="entry name" value="MFS_dom"/>
</dbReference>
<gene>
    <name evidence="9" type="ORF">WICANDRAFT_78984</name>
</gene>
<dbReference type="Pfam" id="PF07690">
    <property type="entry name" value="MFS_1"/>
    <property type="match status" value="1"/>
</dbReference>
<dbReference type="OrthoDB" id="3639251at2759"/>
<comment type="subcellular location">
    <subcellularLocation>
        <location evidence="1">Membrane</location>
        <topology evidence="1">Multi-pass membrane protein</topology>
    </subcellularLocation>
</comment>
<feature type="transmembrane region" description="Helical" evidence="7">
    <location>
        <begin position="422"/>
        <end position="444"/>
    </location>
</feature>
<evidence type="ECO:0000256" key="5">
    <source>
        <dbReference type="ARBA" id="ARBA00023136"/>
    </source>
</evidence>